<accession>A0A1E3Q2W1</accession>
<gene>
    <name evidence="2" type="ORF">LIPSTDRAFT_72685</name>
</gene>
<feature type="region of interest" description="Disordered" evidence="1">
    <location>
        <begin position="1"/>
        <end position="38"/>
    </location>
</feature>
<proteinExistence type="predicted"/>
<keyword evidence="3" id="KW-1185">Reference proteome</keyword>
<evidence type="ECO:0000256" key="1">
    <source>
        <dbReference type="SAM" id="MobiDB-lite"/>
    </source>
</evidence>
<organism evidence="2 3">
    <name type="scientific">Lipomyces starkeyi NRRL Y-11557</name>
    <dbReference type="NCBI Taxonomy" id="675824"/>
    <lineage>
        <taxon>Eukaryota</taxon>
        <taxon>Fungi</taxon>
        <taxon>Dikarya</taxon>
        <taxon>Ascomycota</taxon>
        <taxon>Saccharomycotina</taxon>
        <taxon>Lipomycetes</taxon>
        <taxon>Lipomycetales</taxon>
        <taxon>Lipomycetaceae</taxon>
        <taxon>Lipomyces</taxon>
    </lineage>
</organism>
<protein>
    <submittedName>
        <fullName evidence="2">Uncharacterized protein</fullName>
    </submittedName>
</protein>
<feature type="region of interest" description="Disordered" evidence="1">
    <location>
        <begin position="53"/>
        <end position="151"/>
    </location>
</feature>
<dbReference type="AlphaFoldDB" id="A0A1E3Q2W1"/>
<reference evidence="2 3" key="1">
    <citation type="journal article" date="2016" name="Proc. Natl. Acad. Sci. U.S.A.">
        <title>Comparative genomics of biotechnologically important yeasts.</title>
        <authorList>
            <person name="Riley R."/>
            <person name="Haridas S."/>
            <person name="Wolfe K.H."/>
            <person name="Lopes M.R."/>
            <person name="Hittinger C.T."/>
            <person name="Goeker M."/>
            <person name="Salamov A.A."/>
            <person name="Wisecaver J.H."/>
            <person name="Long T.M."/>
            <person name="Calvey C.H."/>
            <person name="Aerts A.L."/>
            <person name="Barry K.W."/>
            <person name="Choi C."/>
            <person name="Clum A."/>
            <person name="Coughlan A.Y."/>
            <person name="Deshpande S."/>
            <person name="Douglass A.P."/>
            <person name="Hanson S.J."/>
            <person name="Klenk H.-P."/>
            <person name="LaButti K.M."/>
            <person name="Lapidus A."/>
            <person name="Lindquist E.A."/>
            <person name="Lipzen A.M."/>
            <person name="Meier-Kolthoff J.P."/>
            <person name="Ohm R.A."/>
            <person name="Otillar R.P."/>
            <person name="Pangilinan J.L."/>
            <person name="Peng Y."/>
            <person name="Rokas A."/>
            <person name="Rosa C.A."/>
            <person name="Scheuner C."/>
            <person name="Sibirny A.A."/>
            <person name="Slot J.C."/>
            <person name="Stielow J.B."/>
            <person name="Sun H."/>
            <person name="Kurtzman C.P."/>
            <person name="Blackwell M."/>
            <person name="Grigoriev I.V."/>
            <person name="Jeffries T.W."/>
        </authorList>
    </citation>
    <scope>NUCLEOTIDE SEQUENCE [LARGE SCALE GENOMIC DNA]</scope>
    <source>
        <strain evidence="2 3">NRRL Y-11557</strain>
    </source>
</reference>
<feature type="compositionally biased region" description="Basic and acidic residues" evidence="1">
    <location>
        <begin position="102"/>
        <end position="120"/>
    </location>
</feature>
<evidence type="ECO:0000313" key="2">
    <source>
        <dbReference type="EMBL" id="ODQ72006.1"/>
    </source>
</evidence>
<feature type="compositionally biased region" description="Low complexity" evidence="1">
    <location>
        <begin position="56"/>
        <end position="66"/>
    </location>
</feature>
<dbReference type="Proteomes" id="UP000094385">
    <property type="component" value="Unassembled WGS sequence"/>
</dbReference>
<name>A0A1E3Q2W1_LIPST</name>
<feature type="compositionally biased region" description="Polar residues" evidence="1">
    <location>
        <begin position="1"/>
        <end position="22"/>
    </location>
</feature>
<sequence length="151" mass="15975">MASSSNDNTSADEQQESGTTRTTRPDGEIGGVRRNKSLLRSLTSGATFAYASLQTEESSSGHSSSSSKEEISSGSGGSIWKRLGSGTDVSSGKTRLQLFRSASERGRGAAELKPTAERSHTGPAPAQAKVRGRNSEKHARRRSTVAFNRSD</sequence>
<dbReference type="EMBL" id="KV454296">
    <property type="protein sequence ID" value="ODQ72006.1"/>
    <property type="molecule type" value="Genomic_DNA"/>
</dbReference>
<evidence type="ECO:0000313" key="3">
    <source>
        <dbReference type="Proteomes" id="UP000094385"/>
    </source>
</evidence>